<feature type="non-terminal residue" evidence="3">
    <location>
        <position position="1"/>
    </location>
</feature>
<dbReference type="OrthoDB" id="598235at2759"/>
<evidence type="ECO:0000256" key="1">
    <source>
        <dbReference type="ARBA" id="ARBA00022737"/>
    </source>
</evidence>
<feature type="domain" description="Disease resistance R13L4/SHOC-2-like LRR" evidence="2">
    <location>
        <begin position="1"/>
        <end position="96"/>
    </location>
</feature>
<evidence type="ECO:0000313" key="3">
    <source>
        <dbReference type="EMBL" id="KAF0928058.1"/>
    </source>
</evidence>
<evidence type="ECO:0000259" key="2">
    <source>
        <dbReference type="Pfam" id="PF23598"/>
    </source>
</evidence>
<dbReference type="InterPro" id="IPR032675">
    <property type="entry name" value="LRR_dom_sf"/>
</dbReference>
<dbReference type="PANTHER" id="PTHR47186:SF22">
    <property type="entry name" value="OS11G0589401 PROTEIN"/>
    <property type="match status" value="1"/>
</dbReference>
<proteinExistence type="predicted"/>
<dbReference type="SUPFAM" id="SSF52047">
    <property type="entry name" value="RNI-like"/>
    <property type="match status" value="1"/>
</dbReference>
<evidence type="ECO:0000313" key="4">
    <source>
        <dbReference type="Proteomes" id="UP000479710"/>
    </source>
</evidence>
<dbReference type="EMBL" id="SPHZ02000003">
    <property type="protein sequence ID" value="KAF0928058.1"/>
    <property type="molecule type" value="Genomic_DNA"/>
</dbReference>
<sequence length="142" mass="15419">TAVAELPLEIGSLSHLQTLEVFETGLKKLPISVGKLSKLMRLHLSLKTRFPPGVLERPTSLQDVAQIIVLENLAVELGKLTDLRTLKIHVRNQKDEANSWAQDLGAMPMLIKHGFGVLASSVGASNNVGLENLPLLKDRGAQ</sequence>
<accession>A0A6G1ETS9</accession>
<dbReference type="InterPro" id="IPR055414">
    <property type="entry name" value="LRR_R13L4/SHOC2-like"/>
</dbReference>
<dbReference type="AlphaFoldDB" id="A0A6G1ETS9"/>
<comment type="caution">
    <text evidence="3">The sequence shown here is derived from an EMBL/GenBank/DDBJ whole genome shotgun (WGS) entry which is preliminary data.</text>
</comment>
<dbReference type="Proteomes" id="UP000479710">
    <property type="component" value="Unassembled WGS sequence"/>
</dbReference>
<organism evidence="3 4">
    <name type="scientific">Oryza meyeriana var. granulata</name>
    <dbReference type="NCBI Taxonomy" id="110450"/>
    <lineage>
        <taxon>Eukaryota</taxon>
        <taxon>Viridiplantae</taxon>
        <taxon>Streptophyta</taxon>
        <taxon>Embryophyta</taxon>
        <taxon>Tracheophyta</taxon>
        <taxon>Spermatophyta</taxon>
        <taxon>Magnoliopsida</taxon>
        <taxon>Liliopsida</taxon>
        <taxon>Poales</taxon>
        <taxon>Poaceae</taxon>
        <taxon>BOP clade</taxon>
        <taxon>Oryzoideae</taxon>
        <taxon>Oryzeae</taxon>
        <taxon>Oryzinae</taxon>
        <taxon>Oryza</taxon>
        <taxon>Oryza meyeriana</taxon>
    </lineage>
</organism>
<keyword evidence="1" id="KW-0677">Repeat</keyword>
<name>A0A6G1ETS9_9ORYZ</name>
<dbReference type="Pfam" id="PF23598">
    <property type="entry name" value="LRR_14"/>
    <property type="match status" value="1"/>
</dbReference>
<keyword evidence="4" id="KW-1185">Reference proteome</keyword>
<gene>
    <name evidence="3" type="ORF">E2562_037483</name>
</gene>
<reference evidence="3 4" key="1">
    <citation type="submission" date="2019-11" db="EMBL/GenBank/DDBJ databases">
        <title>Whole genome sequence of Oryza granulata.</title>
        <authorList>
            <person name="Li W."/>
        </authorList>
    </citation>
    <scope>NUCLEOTIDE SEQUENCE [LARGE SCALE GENOMIC DNA]</scope>
    <source>
        <strain evidence="4">cv. Menghai</strain>
        <tissue evidence="3">Leaf</tissue>
    </source>
</reference>
<protein>
    <recommendedName>
        <fullName evidence="2">Disease resistance R13L4/SHOC-2-like LRR domain-containing protein</fullName>
    </recommendedName>
</protein>
<dbReference type="PANTHER" id="PTHR47186">
    <property type="entry name" value="LEUCINE-RICH REPEAT-CONTAINING PROTEIN 57"/>
    <property type="match status" value="1"/>
</dbReference>
<dbReference type="Gene3D" id="3.80.10.10">
    <property type="entry name" value="Ribonuclease Inhibitor"/>
    <property type="match status" value="1"/>
</dbReference>